<evidence type="ECO:0000256" key="1">
    <source>
        <dbReference type="ARBA" id="ARBA00023098"/>
    </source>
</evidence>
<dbReference type="InterPro" id="IPR002641">
    <property type="entry name" value="PNPLA_dom"/>
</dbReference>
<dbReference type="AlphaFoldDB" id="A0AAX2RTS2"/>
<feature type="short sequence motif" description="DGA/G" evidence="2">
    <location>
        <begin position="211"/>
        <end position="213"/>
    </location>
</feature>
<reference evidence="5" key="1">
    <citation type="submission" date="2017-09" db="EMBL/GenBank/DDBJ databases">
        <title>FDA dAtabase for Regulatory Grade micrObial Sequences (FDA-ARGOS): Supporting development and validation of Infectious Disease Dx tests.</title>
        <authorList>
            <person name="Minogue T."/>
            <person name="Wolcott M."/>
            <person name="Wasieloski L."/>
            <person name="Aguilar W."/>
            <person name="Moore D."/>
            <person name="Tallon L."/>
            <person name="Sadzewicz L."/>
            <person name="Ott S."/>
            <person name="Zhao X."/>
            <person name="Nagaraj S."/>
            <person name="Vavikolanu K."/>
            <person name="Aluvathingal J."/>
            <person name="Nadendla S."/>
            <person name="Sichtig H."/>
        </authorList>
    </citation>
    <scope>NUCLEOTIDE SEQUENCE</scope>
    <source>
        <strain evidence="5">FDAARGOS_388</strain>
    </source>
</reference>
<dbReference type="Proteomes" id="UP000298234">
    <property type="component" value="Unassembled WGS sequence"/>
</dbReference>
<dbReference type="Gene3D" id="3.40.1090.10">
    <property type="entry name" value="Cytosolic phospholipase A2 catalytic domain"/>
    <property type="match status" value="2"/>
</dbReference>
<feature type="transmembrane region" description="Helical" evidence="3">
    <location>
        <begin position="426"/>
        <end position="446"/>
    </location>
</feature>
<keyword evidence="7" id="KW-1185">Reference proteome</keyword>
<evidence type="ECO:0000259" key="4">
    <source>
        <dbReference type="PROSITE" id="PS51635"/>
    </source>
</evidence>
<name>A0AAX2RTS2_BURCE</name>
<keyword evidence="3" id="KW-1133">Transmembrane helix</keyword>
<accession>A0AAX2RTS2</accession>
<keyword evidence="3" id="KW-0472">Membrane</keyword>
<dbReference type="InterPro" id="IPR016035">
    <property type="entry name" value="Acyl_Trfase/lysoPLipase"/>
</dbReference>
<dbReference type="RefSeq" id="WP_080981912.1">
    <property type="nucleotide sequence ID" value="NZ_BCNU01000030.1"/>
</dbReference>
<reference evidence="6 8" key="3">
    <citation type="submission" date="2019-03" db="EMBL/GenBank/DDBJ databases">
        <title>Burkholderia cepacia outbreak.</title>
        <authorList>
            <person name="Farzana R."/>
            <person name="Walsh T.R."/>
        </authorList>
    </citation>
    <scope>NUCLEOTIDE SEQUENCE [LARGE SCALE GENOMIC DNA]</scope>
    <source>
        <strain evidence="6">D13</strain>
        <strain evidence="8">d13</strain>
    </source>
</reference>
<protein>
    <submittedName>
        <fullName evidence="6">Patatin-like phospholipase family protein</fullName>
    </submittedName>
</protein>
<dbReference type="SUPFAM" id="SSF52151">
    <property type="entry name" value="FabD/lysophospholipase-like"/>
    <property type="match status" value="1"/>
</dbReference>
<evidence type="ECO:0000313" key="8">
    <source>
        <dbReference type="Proteomes" id="UP000298234"/>
    </source>
</evidence>
<evidence type="ECO:0000313" key="5">
    <source>
        <dbReference type="EMBL" id="ATF76679.1"/>
    </source>
</evidence>
<evidence type="ECO:0000313" key="7">
    <source>
        <dbReference type="Proteomes" id="UP000218103"/>
    </source>
</evidence>
<feature type="transmembrane region" description="Helical" evidence="3">
    <location>
        <begin position="466"/>
        <end position="490"/>
    </location>
</feature>
<feature type="transmembrane region" description="Helical" evidence="3">
    <location>
        <begin position="385"/>
        <end position="414"/>
    </location>
</feature>
<evidence type="ECO:0000256" key="2">
    <source>
        <dbReference type="PROSITE-ProRule" id="PRU01161"/>
    </source>
</evidence>
<evidence type="ECO:0000313" key="6">
    <source>
        <dbReference type="EMBL" id="TEU50356.1"/>
    </source>
</evidence>
<comment type="caution">
    <text evidence="2">Lacks conserved residue(s) required for the propagation of feature annotation.</text>
</comment>
<dbReference type="PROSITE" id="PS51635">
    <property type="entry name" value="PNPLA"/>
    <property type="match status" value="1"/>
</dbReference>
<dbReference type="Proteomes" id="UP000218103">
    <property type="component" value="Chromosome 1"/>
</dbReference>
<proteinExistence type="predicted"/>
<dbReference type="GO" id="GO:0006629">
    <property type="term" value="P:lipid metabolic process"/>
    <property type="evidence" value="ECO:0007669"/>
    <property type="project" value="UniProtKB-KW"/>
</dbReference>
<gene>
    <name evidence="5" type="ORF">CO711_03930</name>
    <name evidence="6" type="ORF">E3D37_10865</name>
</gene>
<dbReference type="EMBL" id="SNSQ01000010">
    <property type="protein sequence ID" value="TEU50356.1"/>
    <property type="molecule type" value="Genomic_DNA"/>
</dbReference>
<keyword evidence="3" id="KW-0812">Transmembrane</keyword>
<feature type="domain" description="PNPLA" evidence="4">
    <location>
        <begin position="13"/>
        <end position="224"/>
    </location>
</feature>
<evidence type="ECO:0000256" key="3">
    <source>
        <dbReference type="SAM" id="Phobius"/>
    </source>
</evidence>
<reference evidence="7" key="2">
    <citation type="submission" date="2017-09" db="EMBL/GenBank/DDBJ databases">
        <title>FDA dAtabase for Regulatory Grade micrObial Sequences (FDA-ARGOS): Supporting development and validation of Infectious Disease Dx tests.</title>
        <authorList>
            <person name="Minogue T."/>
            <person name="Wolcott M."/>
            <person name="Wasieloski L."/>
            <person name="Aguilar W."/>
            <person name="Moore D."/>
            <person name="Tallon L.J."/>
            <person name="Sadzewicz L."/>
            <person name="Ott S."/>
            <person name="Zhao X."/>
            <person name="Nagaraj S."/>
            <person name="Vavikolanu K."/>
            <person name="Aluvathingal J."/>
            <person name="Nadendla S."/>
            <person name="Sichtig H."/>
        </authorList>
    </citation>
    <scope>NUCLEOTIDE SEQUENCE [LARGE SCALE GENOMIC DNA]</scope>
    <source>
        <strain evidence="7">FDAARGOS_388</strain>
    </source>
</reference>
<organism evidence="6 8">
    <name type="scientific">Burkholderia cepacia</name>
    <name type="common">Pseudomonas cepacia</name>
    <dbReference type="NCBI Taxonomy" id="292"/>
    <lineage>
        <taxon>Bacteria</taxon>
        <taxon>Pseudomonadati</taxon>
        <taxon>Pseudomonadota</taxon>
        <taxon>Betaproteobacteria</taxon>
        <taxon>Burkholderiales</taxon>
        <taxon>Burkholderiaceae</taxon>
        <taxon>Burkholderia</taxon>
        <taxon>Burkholderia cepacia complex</taxon>
    </lineage>
</organism>
<sequence length="504" mass="55708">MTISTREDAIQNLSLSGGGFRAAFFHFGALYALAAAGRLRDLKVLITVSGGSIAGAFFLQAIHKAGPSTWRDDRKLADCAIHACQALYYQSKRNPRGRILSSFRALCQGLVRHEWGFSKALVRLMNRWFKDLANASSQQTLTAMPEWRIAATSYTTPKRVLLVSAQNKHQHRSDAHYVELSNKDIPVAIAASSALPGIFEPVMLNDLLLGDGGILDNLGVHELATSDTSAVCVDASAEAAPLDHIDGWSTPMRAMDMLLDQDRTNAIRSTKMQIISLRESRPDNQAWRNALRSVRTDLDDFTFCEANLLYLAGYQAASGTSFMPPQEPIPNASYIWRLMVLGDTADSSNNHKNQSAKIRKSILNELERGKFGIASGFRKPSTASILMSLASIYMALAGTLIVVLYALLVFAGIVQKLPLSWQKFPLEILVLIAWAASSVWLFFSYAEWRKRNVGWFSRVRQGLGSIVGPPLLPAVLIVSLLLKFGPLFPVREHSRFTRIRACKL</sequence>
<dbReference type="EMBL" id="CP023518">
    <property type="protein sequence ID" value="ATF76679.1"/>
    <property type="molecule type" value="Genomic_DNA"/>
</dbReference>
<feature type="transmembrane region" description="Helical" evidence="3">
    <location>
        <begin position="20"/>
        <end position="37"/>
    </location>
</feature>
<dbReference type="Pfam" id="PF01734">
    <property type="entry name" value="Patatin"/>
    <property type="match status" value="1"/>
</dbReference>
<keyword evidence="1" id="KW-0443">Lipid metabolism</keyword>